<evidence type="ECO:0000256" key="1">
    <source>
        <dbReference type="ARBA" id="ARBA00004672"/>
    </source>
</evidence>
<evidence type="ECO:0000256" key="7">
    <source>
        <dbReference type="ARBA" id="ARBA00022840"/>
    </source>
</evidence>
<feature type="non-terminal residue" evidence="10">
    <location>
        <position position="1"/>
    </location>
</feature>
<dbReference type="GO" id="GO:0004639">
    <property type="term" value="F:phosphoribosylaminoimidazolesuccinocarboxamide synthase activity"/>
    <property type="evidence" value="ECO:0007669"/>
    <property type="project" value="UniProtKB-EC"/>
</dbReference>
<proteinExistence type="inferred from homology"/>
<gene>
    <name evidence="10" type="ORF">ENL41_00310</name>
</gene>
<evidence type="ECO:0000256" key="4">
    <source>
        <dbReference type="ARBA" id="ARBA00022598"/>
    </source>
</evidence>
<dbReference type="GO" id="GO:0005524">
    <property type="term" value="F:ATP binding"/>
    <property type="evidence" value="ECO:0007669"/>
    <property type="project" value="UniProtKB-KW"/>
</dbReference>
<dbReference type="InterPro" id="IPR028923">
    <property type="entry name" value="SAICAR_synt/ADE2_N"/>
</dbReference>
<comment type="catalytic activity">
    <reaction evidence="8">
        <text>5-amino-1-(5-phospho-D-ribosyl)imidazole-4-carboxylate + L-aspartate + ATP = (2S)-2-[5-amino-1-(5-phospho-beta-D-ribosyl)imidazole-4-carboxamido]succinate + ADP + phosphate + 2 H(+)</text>
        <dbReference type="Rhea" id="RHEA:22628"/>
        <dbReference type="ChEBI" id="CHEBI:15378"/>
        <dbReference type="ChEBI" id="CHEBI:29991"/>
        <dbReference type="ChEBI" id="CHEBI:30616"/>
        <dbReference type="ChEBI" id="CHEBI:43474"/>
        <dbReference type="ChEBI" id="CHEBI:58443"/>
        <dbReference type="ChEBI" id="CHEBI:77657"/>
        <dbReference type="ChEBI" id="CHEBI:456216"/>
        <dbReference type="EC" id="6.3.2.6"/>
    </reaction>
</comment>
<keyword evidence="4" id="KW-0436">Ligase</keyword>
<dbReference type="EC" id="6.3.2.6" evidence="3"/>
<dbReference type="Pfam" id="PF01259">
    <property type="entry name" value="SAICAR_synt"/>
    <property type="match status" value="1"/>
</dbReference>
<dbReference type="GO" id="GO:0005737">
    <property type="term" value="C:cytoplasm"/>
    <property type="evidence" value="ECO:0007669"/>
    <property type="project" value="TreeGrafter"/>
</dbReference>
<dbReference type="EMBL" id="DRTV01000024">
    <property type="protein sequence ID" value="HHF57849.1"/>
    <property type="molecule type" value="Genomic_DNA"/>
</dbReference>
<name>A0A7C5DZV8_UNCW3</name>
<evidence type="ECO:0000256" key="8">
    <source>
        <dbReference type="ARBA" id="ARBA00048475"/>
    </source>
</evidence>
<keyword evidence="6" id="KW-0658">Purine biosynthesis</keyword>
<comment type="caution">
    <text evidence="10">The sequence shown here is derived from an EMBL/GenBank/DDBJ whole genome shotgun (WGS) entry which is preliminary data.</text>
</comment>
<keyword evidence="7" id="KW-0067">ATP-binding</keyword>
<comment type="pathway">
    <text evidence="1">Purine metabolism; IMP biosynthesis via de novo pathway; 5-amino-1-(5-phospho-D-ribosyl)imidazole-4-carboxamide from 5-amino-1-(5-phospho-D-ribosyl)imidazole-4-carboxylate: step 1/2.</text>
</comment>
<reference evidence="10" key="1">
    <citation type="journal article" date="2020" name="mSystems">
        <title>Genome- and Community-Level Interaction Insights into Carbon Utilization and Element Cycling Functions of Hydrothermarchaeota in Hydrothermal Sediment.</title>
        <authorList>
            <person name="Zhou Z."/>
            <person name="Liu Y."/>
            <person name="Xu W."/>
            <person name="Pan J."/>
            <person name="Luo Z.H."/>
            <person name="Li M."/>
        </authorList>
    </citation>
    <scope>NUCLEOTIDE SEQUENCE [LARGE SCALE GENOMIC DNA]</scope>
    <source>
        <strain evidence="10">HyVt-94</strain>
    </source>
</reference>
<dbReference type="GO" id="GO:0006189">
    <property type="term" value="P:'de novo' IMP biosynthetic process"/>
    <property type="evidence" value="ECO:0007669"/>
    <property type="project" value="UniProtKB-UniPathway"/>
</dbReference>
<evidence type="ECO:0000256" key="2">
    <source>
        <dbReference type="ARBA" id="ARBA00010190"/>
    </source>
</evidence>
<sequence length="136" mass="16042">ELGIKNIDGKFEFAFDEVRDIMVVDVFGTPDECRFQYDGINLSKEILRKYYRKTEWYRDVKNAKEEAKKKNIQNWRELVQTEPPVLPQDLKDGVSMIYKSLCNELTGIEFFDVPPFHEVIEKLSSLMSSYNILDLH</sequence>
<feature type="domain" description="SAICAR synthetase/ADE2 N-terminal" evidence="9">
    <location>
        <begin position="2"/>
        <end position="57"/>
    </location>
</feature>
<dbReference type="Gene3D" id="3.30.470.20">
    <property type="entry name" value="ATP-grasp fold, B domain"/>
    <property type="match status" value="1"/>
</dbReference>
<dbReference type="SUPFAM" id="SSF56104">
    <property type="entry name" value="SAICAR synthase-like"/>
    <property type="match status" value="1"/>
</dbReference>
<evidence type="ECO:0000256" key="6">
    <source>
        <dbReference type="ARBA" id="ARBA00022755"/>
    </source>
</evidence>
<dbReference type="UniPathway" id="UPA00074">
    <property type="reaction ID" value="UER00131"/>
</dbReference>
<comment type="similarity">
    <text evidence="2">Belongs to the SAICAR synthetase family.</text>
</comment>
<dbReference type="Proteomes" id="UP000886014">
    <property type="component" value="Unassembled WGS sequence"/>
</dbReference>
<evidence type="ECO:0000313" key="10">
    <source>
        <dbReference type="EMBL" id="HHF57849.1"/>
    </source>
</evidence>
<dbReference type="AlphaFoldDB" id="A0A7C5DZV8"/>
<accession>A0A7C5DZV8</accession>
<protein>
    <recommendedName>
        <fullName evidence="3">phosphoribosylaminoimidazolesuccinocarboxamide synthase</fullName>
        <ecNumber evidence="3">6.3.2.6</ecNumber>
    </recommendedName>
</protein>
<dbReference type="PANTHER" id="PTHR43700">
    <property type="entry name" value="PHOSPHORIBOSYLAMINOIMIDAZOLE-SUCCINOCARBOXAMIDE SYNTHASE"/>
    <property type="match status" value="1"/>
</dbReference>
<keyword evidence="5" id="KW-0547">Nucleotide-binding</keyword>
<dbReference type="PANTHER" id="PTHR43700:SF1">
    <property type="entry name" value="PHOSPHORIBOSYLAMINOIMIDAZOLE-SUCCINOCARBOXAMIDE SYNTHASE"/>
    <property type="match status" value="1"/>
</dbReference>
<evidence type="ECO:0000256" key="5">
    <source>
        <dbReference type="ARBA" id="ARBA00022741"/>
    </source>
</evidence>
<evidence type="ECO:0000259" key="9">
    <source>
        <dbReference type="Pfam" id="PF01259"/>
    </source>
</evidence>
<evidence type="ECO:0000256" key="3">
    <source>
        <dbReference type="ARBA" id="ARBA00012217"/>
    </source>
</evidence>
<organism evidence="10">
    <name type="scientific">candidate division WOR-3 bacterium</name>
    <dbReference type="NCBI Taxonomy" id="2052148"/>
    <lineage>
        <taxon>Bacteria</taxon>
        <taxon>Bacteria division WOR-3</taxon>
    </lineage>
</organism>